<comment type="caution">
    <text evidence="1">The sequence shown here is derived from an EMBL/GenBank/DDBJ whole genome shotgun (WGS) entry which is preliminary data.</text>
</comment>
<accession>A0AAD5X9H5</accession>
<dbReference type="Proteomes" id="UP001211907">
    <property type="component" value="Unassembled WGS sequence"/>
</dbReference>
<protein>
    <submittedName>
        <fullName evidence="1">Uncharacterized protein</fullName>
    </submittedName>
</protein>
<organism evidence="1 2">
    <name type="scientific">Physocladia obscura</name>
    <dbReference type="NCBI Taxonomy" id="109957"/>
    <lineage>
        <taxon>Eukaryota</taxon>
        <taxon>Fungi</taxon>
        <taxon>Fungi incertae sedis</taxon>
        <taxon>Chytridiomycota</taxon>
        <taxon>Chytridiomycota incertae sedis</taxon>
        <taxon>Chytridiomycetes</taxon>
        <taxon>Chytridiales</taxon>
        <taxon>Chytriomycetaceae</taxon>
        <taxon>Physocladia</taxon>
    </lineage>
</organism>
<dbReference type="EMBL" id="JADGJH010005377">
    <property type="protein sequence ID" value="KAJ3080826.1"/>
    <property type="molecule type" value="Genomic_DNA"/>
</dbReference>
<reference evidence="1" key="1">
    <citation type="submission" date="2020-05" db="EMBL/GenBank/DDBJ databases">
        <title>Phylogenomic resolution of chytrid fungi.</title>
        <authorList>
            <person name="Stajich J.E."/>
            <person name="Amses K."/>
            <person name="Simmons R."/>
            <person name="Seto K."/>
            <person name="Myers J."/>
            <person name="Bonds A."/>
            <person name="Quandt C.A."/>
            <person name="Barry K."/>
            <person name="Liu P."/>
            <person name="Grigoriev I."/>
            <person name="Longcore J.E."/>
            <person name="James T.Y."/>
        </authorList>
    </citation>
    <scope>NUCLEOTIDE SEQUENCE</scope>
    <source>
        <strain evidence="1">JEL0513</strain>
    </source>
</reference>
<proteinExistence type="predicted"/>
<sequence>GFASRPLHLTPETQKLRENLKAIPSFQNYGQVIDQFCNIWANKEDINGDTFFYFNYLVHQLETASKNVDDRVKFWKAFDEIVVLNYKLLSDLLEGAKV</sequence>
<name>A0AAD5X9H5_9FUNG</name>
<evidence type="ECO:0000313" key="2">
    <source>
        <dbReference type="Proteomes" id="UP001211907"/>
    </source>
</evidence>
<keyword evidence="2" id="KW-1185">Reference proteome</keyword>
<evidence type="ECO:0000313" key="1">
    <source>
        <dbReference type="EMBL" id="KAJ3080826.1"/>
    </source>
</evidence>
<gene>
    <name evidence="1" type="ORF">HK100_010041</name>
</gene>
<feature type="non-terminal residue" evidence="1">
    <location>
        <position position="1"/>
    </location>
</feature>
<dbReference type="AlphaFoldDB" id="A0AAD5X9H5"/>